<name>A0A7X9RUD5_9BACT</name>
<dbReference type="RefSeq" id="WP_169657174.1">
    <property type="nucleotide sequence ID" value="NZ_JABANE010000031.1"/>
</dbReference>
<proteinExistence type="predicted"/>
<dbReference type="AlphaFoldDB" id="A0A7X9RUD5"/>
<accession>A0A7X9RUD5</accession>
<organism evidence="1 2">
    <name type="scientific">Flammeovirga aprica JL-4</name>
    <dbReference type="NCBI Taxonomy" id="694437"/>
    <lineage>
        <taxon>Bacteria</taxon>
        <taxon>Pseudomonadati</taxon>
        <taxon>Bacteroidota</taxon>
        <taxon>Cytophagia</taxon>
        <taxon>Cytophagales</taxon>
        <taxon>Flammeovirgaceae</taxon>
        <taxon>Flammeovirga</taxon>
    </lineage>
</organism>
<reference evidence="1 2" key="1">
    <citation type="submission" date="2020-04" db="EMBL/GenBank/DDBJ databases">
        <title>Flammeovirga sp. SR4, a novel species isolated from seawater.</title>
        <authorList>
            <person name="Wang X."/>
        </authorList>
    </citation>
    <scope>NUCLEOTIDE SEQUENCE [LARGE SCALE GENOMIC DNA]</scope>
    <source>
        <strain evidence="1 2">ATCC 23126</strain>
    </source>
</reference>
<evidence type="ECO:0000313" key="2">
    <source>
        <dbReference type="Proteomes" id="UP000576082"/>
    </source>
</evidence>
<dbReference type="EMBL" id="JABANE010000031">
    <property type="protein sequence ID" value="NME68881.1"/>
    <property type="molecule type" value="Genomic_DNA"/>
</dbReference>
<evidence type="ECO:0000313" key="1">
    <source>
        <dbReference type="EMBL" id="NME68881.1"/>
    </source>
</evidence>
<gene>
    <name evidence="1" type="ORF">HHU12_12990</name>
</gene>
<keyword evidence="2" id="KW-1185">Reference proteome</keyword>
<protein>
    <submittedName>
        <fullName evidence="1">DUF4241 domain-containing protein</fullName>
    </submittedName>
</protein>
<comment type="caution">
    <text evidence="1">The sequence shown here is derived from an EMBL/GenBank/DDBJ whole genome shotgun (WGS) entry which is preliminary data.</text>
</comment>
<dbReference type="Proteomes" id="UP000576082">
    <property type="component" value="Unassembled WGS sequence"/>
</dbReference>
<sequence length="355" mass="40718">MDKRIAASPEARVKLFTEHWYKQWKTISDNHQKNDKKDFDFEVWREMVNEVDKSHFLENCGSETQGSFTHSQPRIHKDFTEILDVKIKEGEADVITKTEYETRYSDSFLFFKLKLIDNNWLIQSIDVHANHPHTLMVSDQHQQEIFSKCSESAPFLKVIDQLDLNENILFQHGRKVETKRFGEGVTEINTVGNLNLQTGVMSILDIGYDFKDFEPLHIKVKPGQYKVESLTAFGKSIGVRVLFSDEKAVKWYAANTLNGYGIYTVDAGNLAIFDAGDLTKLTFAQKEYEFNKWSRVGGTQLITLENKNDCVITDGDGDGSYPALWGVNENEEIVSLCIDFIILVEENENEVLYSV</sequence>